<protein>
    <submittedName>
        <fullName evidence="4">ABC transporter substrate-binding protein</fullName>
    </submittedName>
</protein>
<dbReference type="EMBL" id="VXPY01000041">
    <property type="protein sequence ID" value="MYD90024.1"/>
    <property type="molecule type" value="Genomic_DNA"/>
</dbReference>
<dbReference type="InterPro" id="IPR028082">
    <property type="entry name" value="Peripla_BP_I"/>
</dbReference>
<evidence type="ECO:0000259" key="3">
    <source>
        <dbReference type="Pfam" id="PF13458"/>
    </source>
</evidence>
<gene>
    <name evidence="4" type="ORF">F4Y08_06755</name>
</gene>
<dbReference type="Gene3D" id="3.40.50.2300">
    <property type="match status" value="2"/>
</dbReference>
<comment type="similarity">
    <text evidence="1">Belongs to the leucine-binding protein family.</text>
</comment>
<accession>A0A6B1DUH3</accession>
<name>A0A6B1DUH3_9CHLR</name>
<proteinExistence type="inferred from homology"/>
<feature type="domain" description="Leucine-binding protein" evidence="3">
    <location>
        <begin position="89"/>
        <end position="395"/>
    </location>
</feature>
<dbReference type="SUPFAM" id="SSF53822">
    <property type="entry name" value="Periplasmic binding protein-like I"/>
    <property type="match status" value="1"/>
</dbReference>
<evidence type="ECO:0000256" key="2">
    <source>
        <dbReference type="ARBA" id="ARBA00022729"/>
    </source>
</evidence>
<dbReference type="PANTHER" id="PTHR30483">
    <property type="entry name" value="LEUCINE-SPECIFIC-BINDING PROTEIN"/>
    <property type="match status" value="1"/>
</dbReference>
<organism evidence="4">
    <name type="scientific">Caldilineaceae bacterium SB0662_bin_9</name>
    <dbReference type="NCBI Taxonomy" id="2605258"/>
    <lineage>
        <taxon>Bacteria</taxon>
        <taxon>Bacillati</taxon>
        <taxon>Chloroflexota</taxon>
        <taxon>Caldilineae</taxon>
        <taxon>Caldilineales</taxon>
        <taxon>Caldilineaceae</taxon>
    </lineage>
</organism>
<comment type="caution">
    <text evidence="4">The sequence shown here is derived from an EMBL/GenBank/DDBJ whole genome shotgun (WGS) entry which is preliminary data.</text>
</comment>
<keyword evidence="2" id="KW-0732">Signal</keyword>
<sequence length="465" mass="48763">MVDLRPTSPTKQSMWHFFEVCPELVPQSLCAAVLGIVEGFRIRPCKDPGKNKMALTTKLIRQILTASLLLVACSCTLVVPSPTDTPTALKLGLLLNYTGSPEASADRERAFNLAISHANAGGGVLGQPVTGIAADATSDPQAAVDAARRLIEVEGVHAIVGPNASAAALPIAETVAGPAGIPMISPSATSPQLSMVPDNDFFFRTALSDAIQGPVLASLTRERGFDNVGFIYVDDAYGQGLAAAFARAWDGPLRSVALDMNQPTYLEALRESAGSGAQALVVVAPEDHALALIRTALDESLFDQFIFGDAAKRLRLVQEIGGTHLGGMYGTAGASAPDNDATPGWEAAFIEAYGALPVLAYVKETYDATIALVLAAQAAGSVEGPAMRDRLREIGGPPGYIVPGTPAGVGDGLRQLASGQAIDYEGAASSLDWDENGDLLQGYVGIWRFTPDERIEEMDTIFVQD</sequence>
<evidence type="ECO:0000313" key="4">
    <source>
        <dbReference type="EMBL" id="MYD90024.1"/>
    </source>
</evidence>
<dbReference type="CDD" id="cd06346">
    <property type="entry name" value="PBP1_ABC_ligand_binding-like"/>
    <property type="match status" value="1"/>
</dbReference>
<dbReference type="Pfam" id="PF13458">
    <property type="entry name" value="Peripla_BP_6"/>
    <property type="match status" value="1"/>
</dbReference>
<evidence type="ECO:0000256" key="1">
    <source>
        <dbReference type="ARBA" id="ARBA00010062"/>
    </source>
</evidence>
<dbReference type="InterPro" id="IPR051010">
    <property type="entry name" value="BCAA_transport"/>
</dbReference>
<dbReference type="AlphaFoldDB" id="A0A6B1DUH3"/>
<reference evidence="4" key="1">
    <citation type="submission" date="2019-09" db="EMBL/GenBank/DDBJ databases">
        <title>Characterisation of the sponge microbiome using genome-centric metagenomics.</title>
        <authorList>
            <person name="Engelberts J.P."/>
            <person name="Robbins S.J."/>
            <person name="De Goeij J.M."/>
            <person name="Aranda M."/>
            <person name="Bell S.C."/>
            <person name="Webster N.S."/>
        </authorList>
    </citation>
    <scope>NUCLEOTIDE SEQUENCE</scope>
    <source>
        <strain evidence="4">SB0662_bin_9</strain>
    </source>
</reference>
<dbReference type="PANTHER" id="PTHR30483:SF6">
    <property type="entry name" value="PERIPLASMIC BINDING PROTEIN OF ABC TRANSPORTER FOR NATURAL AMINO ACIDS"/>
    <property type="match status" value="1"/>
</dbReference>
<dbReference type="InterPro" id="IPR028081">
    <property type="entry name" value="Leu-bd"/>
</dbReference>